<dbReference type="InterPro" id="IPR011008">
    <property type="entry name" value="Dimeric_a/b-barrel"/>
</dbReference>
<dbReference type="PANTHER" id="PTHR40624">
    <property type="entry name" value="BIOSYNTHESIS MONOOXYGENASE, PUTATIVE (AFU_ORTHOLOGUE AFUA_1G12025)-RELATED"/>
    <property type="match status" value="1"/>
</dbReference>
<dbReference type="Gene3D" id="3.30.70.100">
    <property type="match status" value="1"/>
</dbReference>
<evidence type="ECO:0000313" key="1">
    <source>
        <dbReference type="EMBL" id="GFF14334.1"/>
    </source>
</evidence>
<dbReference type="SUPFAM" id="SSF54909">
    <property type="entry name" value="Dimeric alpha+beta barrel"/>
    <property type="match status" value="1"/>
</dbReference>
<comment type="caution">
    <text evidence="1">The sequence shown here is derived from an EMBL/GenBank/DDBJ whole genome shotgun (WGS) entry which is preliminary data.</text>
</comment>
<dbReference type="VEuPathDB" id="FungiDB:ATEG_00401"/>
<dbReference type="EMBL" id="BLJY01000003">
    <property type="protein sequence ID" value="GFF14334.1"/>
    <property type="molecule type" value="Genomic_DNA"/>
</dbReference>
<gene>
    <name evidence="1" type="ORF">ATEIFO6365_0003040000</name>
</gene>
<dbReference type="PROSITE" id="PS51725">
    <property type="entry name" value="ABM"/>
    <property type="match status" value="1"/>
</dbReference>
<protein>
    <submittedName>
        <fullName evidence="1">Antibiotic biosynthesis monooxygenase</fullName>
    </submittedName>
</protein>
<dbReference type="InterPro" id="IPR007138">
    <property type="entry name" value="ABM_dom"/>
</dbReference>
<dbReference type="Pfam" id="PF03992">
    <property type="entry name" value="ABM"/>
    <property type="match status" value="1"/>
</dbReference>
<name>A0A5M3YRJ4_ASPTE</name>
<evidence type="ECO:0000313" key="2">
    <source>
        <dbReference type="Proteomes" id="UP000452235"/>
    </source>
</evidence>
<keyword evidence="1" id="KW-0560">Oxidoreductase</keyword>
<dbReference type="OrthoDB" id="10011777at2759"/>
<sequence length="107" mass="11880">MSSGEFYNIVKLVPKPGKFNEVVEAFKALSKYVEANEPKTQIYYAVQPYNTEELVIVEKYTDTENLKAHASTPEFKAFSKAIGPCLAQPPQMQRGGFVAGFAGRSKL</sequence>
<dbReference type="Proteomes" id="UP000452235">
    <property type="component" value="Unassembled WGS sequence"/>
</dbReference>
<organism evidence="1 2">
    <name type="scientific">Aspergillus terreus</name>
    <dbReference type="NCBI Taxonomy" id="33178"/>
    <lineage>
        <taxon>Eukaryota</taxon>
        <taxon>Fungi</taxon>
        <taxon>Dikarya</taxon>
        <taxon>Ascomycota</taxon>
        <taxon>Pezizomycotina</taxon>
        <taxon>Eurotiomycetes</taxon>
        <taxon>Eurotiomycetidae</taxon>
        <taxon>Eurotiales</taxon>
        <taxon>Aspergillaceae</taxon>
        <taxon>Aspergillus</taxon>
        <taxon>Aspergillus subgen. Circumdati</taxon>
    </lineage>
</organism>
<keyword evidence="1" id="KW-0503">Monooxygenase</keyword>
<proteinExistence type="predicted"/>
<accession>A0A5M3YRJ4</accession>
<dbReference type="GO" id="GO:0004497">
    <property type="term" value="F:monooxygenase activity"/>
    <property type="evidence" value="ECO:0007669"/>
    <property type="project" value="UniProtKB-KW"/>
</dbReference>
<keyword evidence="2" id="KW-1185">Reference proteome</keyword>
<dbReference type="AlphaFoldDB" id="A0A5M3YRJ4"/>
<reference evidence="1 2" key="1">
    <citation type="submission" date="2020-01" db="EMBL/GenBank/DDBJ databases">
        <title>Aspergillus terreus IFO 6365 whole genome shotgun sequence.</title>
        <authorList>
            <person name="Kanamasa S."/>
            <person name="Takahashi H."/>
        </authorList>
    </citation>
    <scope>NUCLEOTIDE SEQUENCE [LARGE SCALE GENOMIC DNA]</scope>
    <source>
        <strain evidence="1 2">IFO 6365</strain>
    </source>
</reference>
<dbReference type="PANTHER" id="PTHR40624:SF1">
    <property type="entry name" value="BIOSYNTHESIS MONOOXYGENASE, PUTATIVE (AFU_ORTHOLOGUE AFUA_1G12025)-RELATED"/>
    <property type="match status" value="1"/>
</dbReference>